<organism evidence="2 3">
    <name type="scientific">Listeria rocourtiae</name>
    <dbReference type="NCBI Taxonomy" id="647910"/>
    <lineage>
        <taxon>Bacteria</taxon>
        <taxon>Bacillati</taxon>
        <taxon>Bacillota</taxon>
        <taxon>Bacilli</taxon>
        <taxon>Bacillales</taxon>
        <taxon>Listeriaceae</taxon>
        <taxon>Listeria</taxon>
    </lineage>
</organism>
<dbReference type="InterPro" id="IPR027455">
    <property type="entry name" value="Sper_AcTfrase_N"/>
</dbReference>
<name>A0A4R6ZJG7_9LIST</name>
<dbReference type="GO" id="GO:0016747">
    <property type="term" value="F:acyltransferase activity, transferring groups other than amino-acyl groups"/>
    <property type="evidence" value="ECO:0007669"/>
    <property type="project" value="InterPro"/>
</dbReference>
<reference evidence="2 3" key="1">
    <citation type="submission" date="2019-03" db="EMBL/GenBank/DDBJ databases">
        <title>Genomic Encyclopedia of Type Strains, Phase III (KMG-III): the genomes of soil and plant-associated and newly described type strains.</title>
        <authorList>
            <person name="Whitman W."/>
        </authorList>
    </citation>
    <scope>NUCLEOTIDE SEQUENCE [LARGE SCALE GENOMIC DNA]</scope>
    <source>
        <strain evidence="2 3">CECT 7972</strain>
    </source>
</reference>
<dbReference type="InterPro" id="IPR016181">
    <property type="entry name" value="Acyl_CoA_acyltransferase"/>
</dbReference>
<proteinExistence type="predicted"/>
<dbReference type="PROSITE" id="PS51186">
    <property type="entry name" value="GNAT"/>
    <property type="match status" value="1"/>
</dbReference>
<dbReference type="OrthoDB" id="9127144at2"/>
<protein>
    <submittedName>
        <fullName evidence="2">Diamine N-acetyltransferase</fullName>
    </submittedName>
</protein>
<evidence type="ECO:0000313" key="2">
    <source>
        <dbReference type="EMBL" id="TDR52355.1"/>
    </source>
</evidence>
<dbReference type="Proteomes" id="UP000295558">
    <property type="component" value="Unassembled WGS sequence"/>
</dbReference>
<feature type="domain" description="N-acetyltransferase" evidence="1">
    <location>
        <begin position="3"/>
        <end position="148"/>
    </location>
</feature>
<sequence>MSLRIEHVDQSNWYHIINLKVHPSQENFIESNACSVVESQYTAGWYPVGLYSNDVLVGFAMYGCHEQDAIWLDRFMIDKRYQGHGLGHQFLVYLLERIKIQFKIRKILLSFTPENKYARSFYERHGFSNTNEVDLKGELIFMYHCSEV</sequence>
<dbReference type="EMBL" id="SNZK01000008">
    <property type="protein sequence ID" value="TDR52355.1"/>
    <property type="molecule type" value="Genomic_DNA"/>
</dbReference>
<dbReference type="InterPro" id="IPR000182">
    <property type="entry name" value="GNAT_dom"/>
</dbReference>
<evidence type="ECO:0000313" key="3">
    <source>
        <dbReference type="Proteomes" id="UP000295558"/>
    </source>
</evidence>
<dbReference type="CDD" id="cd04301">
    <property type="entry name" value="NAT_SF"/>
    <property type="match status" value="1"/>
</dbReference>
<dbReference type="Gene3D" id="3.40.630.30">
    <property type="match status" value="1"/>
</dbReference>
<dbReference type="STRING" id="1265846.PROCOU_15499"/>
<keyword evidence="3" id="KW-1185">Reference proteome</keyword>
<comment type="caution">
    <text evidence="2">The sequence shown here is derived from an EMBL/GenBank/DDBJ whole genome shotgun (WGS) entry which is preliminary data.</text>
</comment>
<accession>A0A4R6ZJG7</accession>
<dbReference type="AlphaFoldDB" id="A0A4R6ZJG7"/>
<dbReference type="RefSeq" id="WP_036073466.1">
    <property type="nucleotide sequence ID" value="NZ_JAASUO010000009.1"/>
</dbReference>
<dbReference type="Gene3D" id="1.10.287.900">
    <property type="entry name" value="The crystal structure of the spermine/spermidine acetyltransferase from enterococcus faecali"/>
    <property type="match status" value="1"/>
</dbReference>
<gene>
    <name evidence="2" type="ORF">DFP96_10829</name>
</gene>
<dbReference type="SUPFAM" id="SSF55729">
    <property type="entry name" value="Acyl-CoA N-acyltransferases (Nat)"/>
    <property type="match status" value="1"/>
</dbReference>
<dbReference type="Pfam" id="PF00583">
    <property type="entry name" value="Acetyltransf_1"/>
    <property type="match status" value="1"/>
</dbReference>
<keyword evidence="2" id="KW-0808">Transferase</keyword>
<evidence type="ECO:0000259" key="1">
    <source>
        <dbReference type="PROSITE" id="PS51186"/>
    </source>
</evidence>